<dbReference type="KEGG" id="lit:FPZ52_11235"/>
<keyword evidence="4" id="KW-1003">Cell membrane</keyword>
<keyword evidence="12" id="KW-1185">Reference proteome</keyword>
<keyword evidence="6 10" id="KW-0812">Transmembrane</keyword>
<dbReference type="PANTHER" id="PTHR35091">
    <property type="entry name" value="FLAGELLAR PROTEIN FLIL"/>
    <property type="match status" value="1"/>
</dbReference>
<comment type="similarity">
    <text evidence="3 10">Belongs to the FliL family.</text>
</comment>
<dbReference type="GO" id="GO:0006935">
    <property type="term" value="P:chemotaxis"/>
    <property type="evidence" value="ECO:0007669"/>
    <property type="project" value="UniProtKB-KW"/>
</dbReference>
<keyword evidence="10" id="KW-0997">Cell inner membrane</keyword>
<reference evidence="11 12" key="1">
    <citation type="submission" date="2019-07" db="EMBL/GenBank/DDBJ databases">
        <title>Litoreibacter alkalisoli sp. nov., isolated from saline-alkaline soil.</title>
        <authorList>
            <person name="Wang S."/>
            <person name="Xu L."/>
            <person name="Xing Y.-T."/>
            <person name="Sun J.-Q."/>
        </authorList>
    </citation>
    <scope>NUCLEOTIDE SEQUENCE [LARGE SCALE GENOMIC DNA]</scope>
    <source>
        <strain evidence="11 12">LN3S51</strain>
    </source>
</reference>
<accession>A0A5B8I8L7</accession>
<evidence type="ECO:0000256" key="1">
    <source>
        <dbReference type="ARBA" id="ARBA00002254"/>
    </source>
</evidence>
<dbReference type="GO" id="GO:0005886">
    <property type="term" value="C:plasma membrane"/>
    <property type="evidence" value="ECO:0007669"/>
    <property type="project" value="UniProtKB-SubCell"/>
</dbReference>
<comment type="subcellular location">
    <subcellularLocation>
        <location evidence="10">Cell inner membrane</location>
    </subcellularLocation>
    <subcellularLocation>
        <location evidence="2">Cell membrane</location>
        <topology evidence="2">Single-pass membrane protein</topology>
    </subcellularLocation>
</comment>
<evidence type="ECO:0000256" key="9">
    <source>
        <dbReference type="ARBA" id="ARBA00023136"/>
    </source>
</evidence>
<evidence type="ECO:0000256" key="7">
    <source>
        <dbReference type="ARBA" id="ARBA00022779"/>
    </source>
</evidence>
<proteinExistence type="inferred from homology"/>
<feature type="transmembrane region" description="Helical" evidence="10">
    <location>
        <begin position="12"/>
        <end position="35"/>
    </location>
</feature>
<keyword evidence="8 10" id="KW-1133">Transmembrane helix</keyword>
<evidence type="ECO:0000256" key="5">
    <source>
        <dbReference type="ARBA" id="ARBA00022500"/>
    </source>
</evidence>
<evidence type="ECO:0000256" key="6">
    <source>
        <dbReference type="ARBA" id="ARBA00022692"/>
    </source>
</evidence>
<organism evidence="11 12">
    <name type="scientific">Qingshengfaniella alkalisoli</name>
    <dbReference type="NCBI Taxonomy" id="2599296"/>
    <lineage>
        <taxon>Bacteria</taxon>
        <taxon>Pseudomonadati</taxon>
        <taxon>Pseudomonadota</taxon>
        <taxon>Alphaproteobacteria</taxon>
        <taxon>Rhodobacterales</taxon>
        <taxon>Paracoccaceae</taxon>
        <taxon>Qingshengfaniella</taxon>
    </lineage>
</organism>
<dbReference type="EMBL" id="CP042261">
    <property type="protein sequence ID" value="QDY70139.1"/>
    <property type="molecule type" value="Genomic_DNA"/>
</dbReference>
<keyword evidence="5 10" id="KW-0145">Chemotaxis</keyword>
<protein>
    <recommendedName>
        <fullName evidence="10">Flagellar protein FliL</fullName>
    </recommendedName>
</protein>
<keyword evidence="11" id="KW-0966">Cell projection</keyword>
<dbReference type="Pfam" id="PF03748">
    <property type="entry name" value="FliL"/>
    <property type="match status" value="1"/>
</dbReference>
<dbReference type="AlphaFoldDB" id="A0A5B8I8L7"/>
<evidence type="ECO:0000313" key="11">
    <source>
        <dbReference type="EMBL" id="QDY70139.1"/>
    </source>
</evidence>
<dbReference type="Proteomes" id="UP000318483">
    <property type="component" value="Chromosome"/>
</dbReference>
<keyword evidence="11" id="KW-0969">Cilium</keyword>
<dbReference type="OrthoDB" id="7619358at2"/>
<evidence type="ECO:0000256" key="4">
    <source>
        <dbReference type="ARBA" id="ARBA00022475"/>
    </source>
</evidence>
<evidence type="ECO:0000313" key="12">
    <source>
        <dbReference type="Proteomes" id="UP000318483"/>
    </source>
</evidence>
<gene>
    <name evidence="11" type="ORF">FPZ52_11235</name>
</gene>
<name>A0A5B8I8L7_9RHOB</name>
<keyword evidence="9 10" id="KW-0472">Membrane</keyword>
<dbReference type="GO" id="GO:0071978">
    <property type="term" value="P:bacterial-type flagellum-dependent swarming motility"/>
    <property type="evidence" value="ECO:0007669"/>
    <property type="project" value="TreeGrafter"/>
</dbReference>
<comment type="function">
    <text evidence="1 10">Controls the rotational direction of flagella during chemotaxis.</text>
</comment>
<evidence type="ECO:0000256" key="3">
    <source>
        <dbReference type="ARBA" id="ARBA00008281"/>
    </source>
</evidence>
<evidence type="ECO:0000256" key="10">
    <source>
        <dbReference type="RuleBase" id="RU364125"/>
    </source>
</evidence>
<keyword evidence="7 10" id="KW-0283">Flagellar rotation</keyword>
<dbReference type="PANTHER" id="PTHR35091:SF2">
    <property type="entry name" value="FLAGELLAR PROTEIN FLIL"/>
    <property type="match status" value="1"/>
</dbReference>
<keyword evidence="11" id="KW-0282">Flagellum</keyword>
<dbReference type="InterPro" id="IPR005503">
    <property type="entry name" value="FliL"/>
</dbReference>
<sequence length="155" mass="16887">MDSSQPAKKRSGLKPLIVGVCLAAVLGSGAFYVVFSGLADGLWDISDKAEVVEPLSPFAFVQIEPVQVTLSSDGMLRHLRFEGHLEVDPGSATQVSEVMPRIMDVLNTYLRAVEITDLEDPSGLSRLRGQMLRRVQMVTGRGQVTDLLITKFLVS</sequence>
<evidence type="ECO:0000256" key="8">
    <source>
        <dbReference type="ARBA" id="ARBA00022989"/>
    </source>
</evidence>
<evidence type="ECO:0000256" key="2">
    <source>
        <dbReference type="ARBA" id="ARBA00004162"/>
    </source>
</evidence>
<dbReference type="GO" id="GO:0009425">
    <property type="term" value="C:bacterial-type flagellum basal body"/>
    <property type="evidence" value="ECO:0007669"/>
    <property type="project" value="InterPro"/>
</dbReference>